<evidence type="ECO:0000256" key="6">
    <source>
        <dbReference type="ARBA" id="ARBA00023004"/>
    </source>
</evidence>
<comment type="pathway">
    <text evidence="2">Mycotoxin biosynthesis.</text>
</comment>
<organism evidence="9 10">
    <name type="scientific">Stachybotrys elegans</name>
    <dbReference type="NCBI Taxonomy" id="80388"/>
    <lineage>
        <taxon>Eukaryota</taxon>
        <taxon>Fungi</taxon>
        <taxon>Dikarya</taxon>
        <taxon>Ascomycota</taxon>
        <taxon>Pezizomycotina</taxon>
        <taxon>Sordariomycetes</taxon>
        <taxon>Hypocreomycetidae</taxon>
        <taxon>Hypocreales</taxon>
        <taxon>Stachybotryaceae</taxon>
        <taxon>Stachybotrys</taxon>
    </lineage>
</organism>
<dbReference type="Proteomes" id="UP000813444">
    <property type="component" value="Unassembled WGS sequence"/>
</dbReference>
<dbReference type="OrthoDB" id="1470350at2759"/>
<evidence type="ECO:0000256" key="1">
    <source>
        <dbReference type="ARBA" id="ARBA00001971"/>
    </source>
</evidence>
<evidence type="ECO:0000256" key="2">
    <source>
        <dbReference type="ARBA" id="ARBA00004685"/>
    </source>
</evidence>
<keyword evidence="5 7" id="KW-0479">Metal-binding</keyword>
<dbReference type="GO" id="GO:0016705">
    <property type="term" value="F:oxidoreductase activity, acting on paired donors, with incorporation or reduction of molecular oxygen"/>
    <property type="evidence" value="ECO:0007669"/>
    <property type="project" value="InterPro"/>
</dbReference>
<dbReference type="Gene3D" id="1.10.630.10">
    <property type="entry name" value="Cytochrome P450"/>
    <property type="match status" value="1"/>
</dbReference>
<keyword evidence="8" id="KW-0560">Oxidoreductase</keyword>
<dbReference type="PRINTS" id="PR00463">
    <property type="entry name" value="EP450I"/>
</dbReference>
<dbReference type="InterPro" id="IPR050121">
    <property type="entry name" value="Cytochrome_P450_monoxygenase"/>
</dbReference>
<dbReference type="InterPro" id="IPR002401">
    <property type="entry name" value="Cyt_P450_E_grp-I"/>
</dbReference>
<dbReference type="EMBL" id="JAGPNK010000023">
    <property type="protein sequence ID" value="KAH7304458.1"/>
    <property type="molecule type" value="Genomic_DNA"/>
</dbReference>
<dbReference type="AlphaFoldDB" id="A0A8K0SCP3"/>
<evidence type="ECO:0000256" key="8">
    <source>
        <dbReference type="RuleBase" id="RU000461"/>
    </source>
</evidence>
<protein>
    <submittedName>
        <fullName evidence="9">Cytochrome P450</fullName>
    </submittedName>
</protein>
<feature type="binding site" description="axial binding residue" evidence="7">
    <location>
        <position position="490"/>
    </location>
    <ligand>
        <name>heme</name>
        <dbReference type="ChEBI" id="CHEBI:30413"/>
    </ligand>
    <ligandPart>
        <name>Fe</name>
        <dbReference type="ChEBI" id="CHEBI:18248"/>
    </ligandPart>
</feature>
<evidence type="ECO:0000256" key="5">
    <source>
        <dbReference type="ARBA" id="ARBA00022723"/>
    </source>
</evidence>
<dbReference type="GO" id="GO:0005506">
    <property type="term" value="F:iron ion binding"/>
    <property type="evidence" value="ECO:0007669"/>
    <property type="project" value="InterPro"/>
</dbReference>
<dbReference type="PROSITE" id="PS00086">
    <property type="entry name" value="CYTOCHROME_P450"/>
    <property type="match status" value="1"/>
</dbReference>
<reference evidence="9" key="1">
    <citation type="journal article" date="2021" name="Nat. Commun.">
        <title>Genetic determinants of endophytism in the Arabidopsis root mycobiome.</title>
        <authorList>
            <person name="Mesny F."/>
            <person name="Miyauchi S."/>
            <person name="Thiergart T."/>
            <person name="Pickel B."/>
            <person name="Atanasova L."/>
            <person name="Karlsson M."/>
            <person name="Huettel B."/>
            <person name="Barry K.W."/>
            <person name="Haridas S."/>
            <person name="Chen C."/>
            <person name="Bauer D."/>
            <person name="Andreopoulos W."/>
            <person name="Pangilinan J."/>
            <person name="LaButti K."/>
            <person name="Riley R."/>
            <person name="Lipzen A."/>
            <person name="Clum A."/>
            <person name="Drula E."/>
            <person name="Henrissat B."/>
            <person name="Kohler A."/>
            <person name="Grigoriev I.V."/>
            <person name="Martin F.M."/>
            <person name="Hacquard S."/>
        </authorList>
    </citation>
    <scope>NUCLEOTIDE SEQUENCE</scope>
    <source>
        <strain evidence="9">MPI-CAGE-CH-0235</strain>
    </source>
</reference>
<dbReference type="GO" id="GO:0020037">
    <property type="term" value="F:heme binding"/>
    <property type="evidence" value="ECO:0007669"/>
    <property type="project" value="InterPro"/>
</dbReference>
<accession>A0A8K0SCP3</accession>
<gene>
    <name evidence="9" type="ORF">B0I35DRAFT_445244</name>
</gene>
<comment type="caution">
    <text evidence="9">The sequence shown here is derived from an EMBL/GenBank/DDBJ whole genome shotgun (WGS) entry which is preliminary data.</text>
</comment>
<dbReference type="GO" id="GO:0004497">
    <property type="term" value="F:monooxygenase activity"/>
    <property type="evidence" value="ECO:0007669"/>
    <property type="project" value="UniProtKB-KW"/>
</dbReference>
<dbReference type="InterPro" id="IPR036396">
    <property type="entry name" value="Cyt_P450_sf"/>
</dbReference>
<keyword evidence="4 7" id="KW-0349">Heme</keyword>
<comment type="cofactor">
    <cofactor evidence="1 7">
        <name>heme</name>
        <dbReference type="ChEBI" id="CHEBI:30413"/>
    </cofactor>
</comment>
<keyword evidence="8" id="KW-0503">Monooxygenase</keyword>
<comment type="similarity">
    <text evidence="3 8">Belongs to the cytochrome P450 family.</text>
</comment>
<evidence type="ECO:0000256" key="3">
    <source>
        <dbReference type="ARBA" id="ARBA00010617"/>
    </source>
</evidence>
<dbReference type="PRINTS" id="PR00385">
    <property type="entry name" value="P450"/>
</dbReference>
<dbReference type="PANTHER" id="PTHR24305">
    <property type="entry name" value="CYTOCHROME P450"/>
    <property type="match status" value="1"/>
</dbReference>
<dbReference type="PANTHER" id="PTHR24305:SF166">
    <property type="entry name" value="CYTOCHROME P450 12A4, MITOCHONDRIAL-RELATED"/>
    <property type="match status" value="1"/>
</dbReference>
<dbReference type="InterPro" id="IPR001128">
    <property type="entry name" value="Cyt_P450"/>
</dbReference>
<evidence type="ECO:0000256" key="4">
    <source>
        <dbReference type="ARBA" id="ARBA00022617"/>
    </source>
</evidence>
<keyword evidence="6 7" id="KW-0408">Iron</keyword>
<evidence type="ECO:0000313" key="9">
    <source>
        <dbReference type="EMBL" id="KAH7304458.1"/>
    </source>
</evidence>
<evidence type="ECO:0000256" key="7">
    <source>
        <dbReference type="PIRSR" id="PIRSR602401-1"/>
    </source>
</evidence>
<dbReference type="Pfam" id="PF00067">
    <property type="entry name" value="p450"/>
    <property type="match status" value="1"/>
</dbReference>
<sequence length="559" mass="63347">MTLVTSIAVAAPGVLVAALMISSCLQLLKNYAAARSMGVPIRIVPISPLNPFWALVDRRVLGFIRRRMPFSNNSFTKYNWRGWEVADRYESHQEMGDIWVLVTPFKNWVYVNDPNALLSLFKRGTEFPRPVFITEVLNVFGPNISTAEGARWKTQRRIATHCFNEQNNEIVWAESTRLASDMLKYWTSRPSIASSAEDLRTLSLLVLSRAGFGKSFDFKGHEEQASSNPSSNYKESLQTVLENLVLILGFGTKFLSNPWLPRKFRLVHEACAAFQTYMTNLYEEEKKAYKEGKLTDNNLMSLLIHASQQDSEESGSGSPGGLTESEIYGNMFAFNFAGHDTTSHTFTFALYFLASNPDIQDWISEEVCHVVGGKQPHEWDYRQVFPRLKRCLAVLYETLRLYTVVPPIKWTANESQELVVGGKTILLPPNSMIAPSYGSVQTDPRFWGPDSLTWKPSRWIKSNAPGLENEEFDLHTRGAFVSWSMGARDCPGKKLSQVEFVATMATLFRDWRVTPERKKGENLDAACKRVLNLIEADSGYVLLLQMLHPEKAPLVWTQK</sequence>
<dbReference type="CDD" id="cd11070">
    <property type="entry name" value="CYP56-like"/>
    <property type="match status" value="1"/>
</dbReference>
<dbReference type="InterPro" id="IPR017972">
    <property type="entry name" value="Cyt_P450_CS"/>
</dbReference>
<proteinExistence type="inferred from homology"/>
<dbReference type="SUPFAM" id="SSF48264">
    <property type="entry name" value="Cytochrome P450"/>
    <property type="match status" value="1"/>
</dbReference>
<evidence type="ECO:0000313" key="10">
    <source>
        <dbReference type="Proteomes" id="UP000813444"/>
    </source>
</evidence>
<keyword evidence="10" id="KW-1185">Reference proteome</keyword>
<name>A0A8K0SCP3_9HYPO</name>